<proteinExistence type="predicted"/>
<reference evidence="2 3" key="1">
    <citation type="submission" date="2021-03" db="EMBL/GenBank/DDBJ databases">
        <title>Assistant Professor.</title>
        <authorList>
            <person name="Huq M.A."/>
        </authorList>
    </citation>
    <scope>NUCLEOTIDE SEQUENCE [LARGE SCALE GENOMIC DNA]</scope>
    <source>
        <strain evidence="2 3">MAH-29</strain>
    </source>
</reference>
<feature type="transmembrane region" description="Helical" evidence="1">
    <location>
        <begin position="140"/>
        <end position="159"/>
    </location>
</feature>
<comment type="caution">
    <text evidence="2">The sequence shown here is derived from an EMBL/GenBank/DDBJ whole genome shotgun (WGS) entry which is preliminary data.</text>
</comment>
<name>A0ABS3YS90_9BACT</name>
<organism evidence="2 3">
    <name type="scientific">Niastella soli</name>
    <dbReference type="NCBI Taxonomy" id="2821487"/>
    <lineage>
        <taxon>Bacteria</taxon>
        <taxon>Pseudomonadati</taxon>
        <taxon>Bacteroidota</taxon>
        <taxon>Chitinophagia</taxon>
        <taxon>Chitinophagales</taxon>
        <taxon>Chitinophagaceae</taxon>
        <taxon>Niastella</taxon>
    </lineage>
</organism>
<keyword evidence="1" id="KW-1133">Transmembrane helix</keyword>
<evidence type="ECO:0008006" key="4">
    <source>
        <dbReference type="Google" id="ProtNLM"/>
    </source>
</evidence>
<evidence type="ECO:0000313" key="3">
    <source>
        <dbReference type="Proteomes" id="UP000677244"/>
    </source>
</evidence>
<dbReference type="RefSeq" id="WP_209138692.1">
    <property type="nucleotide sequence ID" value="NZ_JAGHKO010000001.1"/>
</dbReference>
<dbReference type="EMBL" id="JAGHKO010000001">
    <property type="protein sequence ID" value="MBO9200653.1"/>
    <property type="molecule type" value="Genomic_DNA"/>
</dbReference>
<evidence type="ECO:0000256" key="1">
    <source>
        <dbReference type="SAM" id="Phobius"/>
    </source>
</evidence>
<feature type="transmembrane region" description="Helical" evidence="1">
    <location>
        <begin position="105"/>
        <end position="128"/>
    </location>
</feature>
<keyword evidence="3" id="KW-1185">Reference proteome</keyword>
<protein>
    <recommendedName>
        <fullName evidence="4">DUF1440 domain-containing protein</fullName>
    </recommendedName>
</protein>
<keyword evidence="1" id="KW-0812">Transmembrane</keyword>
<gene>
    <name evidence="2" type="ORF">J7I42_10295</name>
</gene>
<evidence type="ECO:0000313" key="2">
    <source>
        <dbReference type="EMBL" id="MBO9200653.1"/>
    </source>
</evidence>
<dbReference type="Proteomes" id="UP000677244">
    <property type="component" value="Unassembled WGS sequence"/>
</dbReference>
<keyword evidence="1" id="KW-0472">Membrane</keyword>
<feature type="transmembrane region" description="Helical" evidence="1">
    <location>
        <begin position="78"/>
        <end position="98"/>
    </location>
</feature>
<accession>A0ABS3YS90</accession>
<sequence length="166" mass="18448">MTTVQTVAEQPLPTSNSLVKTIAWVGLLAGSLDIMSACLQAYLMRGTTPIIVLQYIASGAFGKVAFSGGWLMPLLGLLFHYIIAYSFTTLFFIIYPSIKFFSKNIVLTAIIYGIFIFIAMNMVVLRFTKVPPITFHLDKAMMATGILIVAIGLPVAYFARKYYRNR</sequence>
<feature type="transmembrane region" description="Helical" evidence="1">
    <location>
        <begin position="50"/>
        <end position="72"/>
    </location>
</feature>